<dbReference type="GeneID" id="111183288"/>
<dbReference type="InParanoid" id="A0A7F8K4W4"/>
<reference evidence="3" key="1">
    <citation type="submission" date="2025-08" db="UniProtKB">
        <authorList>
            <consortium name="RefSeq"/>
        </authorList>
    </citation>
    <scope>IDENTIFICATION</scope>
    <source>
        <tissue evidence="3">Blood</tissue>
    </source>
</reference>
<name>A0A7F8K4W4_DELLE</name>
<feature type="region of interest" description="Disordered" evidence="1">
    <location>
        <begin position="173"/>
        <end position="245"/>
    </location>
</feature>
<feature type="compositionally biased region" description="Low complexity" evidence="1">
    <location>
        <begin position="133"/>
        <end position="144"/>
    </location>
</feature>
<feature type="compositionally biased region" description="Basic residues" evidence="1">
    <location>
        <begin position="209"/>
        <end position="220"/>
    </location>
</feature>
<organism evidence="2 3">
    <name type="scientific">Delphinapterus leucas</name>
    <name type="common">Beluga whale</name>
    <dbReference type="NCBI Taxonomy" id="9749"/>
    <lineage>
        <taxon>Eukaryota</taxon>
        <taxon>Metazoa</taxon>
        <taxon>Chordata</taxon>
        <taxon>Craniata</taxon>
        <taxon>Vertebrata</taxon>
        <taxon>Euteleostomi</taxon>
        <taxon>Mammalia</taxon>
        <taxon>Eutheria</taxon>
        <taxon>Laurasiatheria</taxon>
        <taxon>Artiodactyla</taxon>
        <taxon>Whippomorpha</taxon>
        <taxon>Cetacea</taxon>
        <taxon>Odontoceti</taxon>
        <taxon>Monodontidae</taxon>
        <taxon>Delphinapterus</taxon>
    </lineage>
</organism>
<dbReference type="Proteomes" id="UP000248483">
    <property type="component" value="Unplaced"/>
</dbReference>
<feature type="compositionally biased region" description="Pro residues" evidence="1">
    <location>
        <begin position="195"/>
        <end position="207"/>
    </location>
</feature>
<protein>
    <submittedName>
        <fullName evidence="3">Collagen alpha-4(IV) chain-like</fullName>
    </submittedName>
</protein>
<gene>
    <name evidence="3" type="primary">LOC111183288</name>
</gene>
<feature type="region of interest" description="Disordered" evidence="1">
    <location>
        <begin position="279"/>
        <end position="313"/>
    </location>
</feature>
<evidence type="ECO:0000313" key="3">
    <source>
        <dbReference type="RefSeq" id="XP_030615545.1"/>
    </source>
</evidence>
<dbReference type="AlphaFoldDB" id="A0A7F8K4W4"/>
<feature type="compositionally biased region" description="Basic and acidic residues" evidence="1">
    <location>
        <begin position="221"/>
        <end position="237"/>
    </location>
</feature>
<sequence>MGTLRRMLIHIGEEPWAASVRQAGDQLVVCPKKGGALANGRNRSTTGVTSRWLFSKKVSGTGRASRHPIGQNRPLQAALIGGSGMGAGAPAAEPSGSGARPGLLPARAARAARAAEGRAPRGLSGAVPAGRWPLPGSAGSPGAAAPGRRLSALLVLLGGAAHPAPRPVSCQGAAGCAGHKERAGGRCGTTAPPSRARPPTGPDPTAPRPRTRPGAHRPRPRGREKFAARPRGPDQRGLRGASSAGARYRSIDCLQGSLHKDPGTTTFCQTLFPVREGKDREFKEREKEEEAVKESGKSQKKVSKKTQCRRSPGRRAILREQEAKGGSCFQAQFKCEKSSFCGEN</sequence>
<feature type="compositionally biased region" description="Basic and acidic residues" evidence="1">
    <location>
        <begin position="279"/>
        <end position="297"/>
    </location>
</feature>
<feature type="compositionally biased region" description="Basic residues" evidence="1">
    <location>
        <begin position="298"/>
        <end position="313"/>
    </location>
</feature>
<keyword evidence="2" id="KW-1185">Reference proteome</keyword>
<evidence type="ECO:0000313" key="2">
    <source>
        <dbReference type="Proteomes" id="UP000248483"/>
    </source>
</evidence>
<dbReference type="KEGG" id="dle:111183288"/>
<feature type="compositionally biased region" description="Low complexity" evidence="1">
    <location>
        <begin position="88"/>
        <end position="112"/>
    </location>
</feature>
<evidence type="ECO:0000256" key="1">
    <source>
        <dbReference type="SAM" id="MobiDB-lite"/>
    </source>
</evidence>
<feature type="region of interest" description="Disordered" evidence="1">
    <location>
        <begin position="80"/>
        <end position="144"/>
    </location>
</feature>
<accession>A0A7F8K4W4</accession>
<dbReference type="RefSeq" id="XP_030615545.1">
    <property type="nucleotide sequence ID" value="XM_030759685.1"/>
</dbReference>
<proteinExistence type="predicted"/>